<dbReference type="AlphaFoldDB" id="A0AAW9PYJ7"/>
<dbReference type="InterPro" id="IPR003593">
    <property type="entry name" value="AAA+_ATPase"/>
</dbReference>
<dbReference type="EMBL" id="JAZBJZ010000058">
    <property type="protein sequence ID" value="MEE3717941.1"/>
    <property type="molecule type" value="Genomic_DNA"/>
</dbReference>
<evidence type="ECO:0000313" key="5">
    <source>
        <dbReference type="Proteomes" id="UP001333818"/>
    </source>
</evidence>
<dbReference type="PANTHER" id="PTHR43423">
    <property type="entry name" value="ABC TRANSPORTER I FAMILY MEMBER 17"/>
    <property type="match status" value="1"/>
</dbReference>
<dbReference type="SMART" id="SM00382">
    <property type="entry name" value="AAA"/>
    <property type="match status" value="1"/>
</dbReference>
<accession>A0AAW9PYJ7</accession>
<dbReference type="PROSITE" id="PS50893">
    <property type="entry name" value="ABC_TRANSPORTER_2"/>
    <property type="match status" value="1"/>
</dbReference>
<dbReference type="RefSeq" id="WP_330484370.1">
    <property type="nucleotide sequence ID" value="NZ_JAZBJZ010000058.1"/>
</dbReference>
<evidence type="ECO:0000256" key="2">
    <source>
        <dbReference type="ARBA" id="ARBA00022840"/>
    </source>
</evidence>
<dbReference type="InterPro" id="IPR027417">
    <property type="entry name" value="P-loop_NTPase"/>
</dbReference>
<dbReference type="Proteomes" id="UP001333818">
    <property type="component" value="Unassembled WGS sequence"/>
</dbReference>
<dbReference type="InterPro" id="IPR003439">
    <property type="entry name" value="ABC_transporter-like_ATP-bd"/>
</dbReference>
<dbReference type="GO" id="GO:0005524">
    <property type="term" value="F:ATP binding"/>
    <property type="evidence" value="ECO:0007669"/>
    <property type="project" value="UniProtKB-KW"/>
</dbReference>
<keyword evidence="2 4" id="KW-0067">ATP-binding</keyword>
<reference evidence="4" key="1">
    <citation type="submission" date="2024-01" db="EMBL/GenBank/DDBJ databases">
        <title>Bank of Algae and Cyanobacteria of the Azores (BACA) strain genomes.</title>
        <authorList>
            <person name="Luz R."/>
            <person name="Cordeiro R."/>
            <person name="Fonseca A."/>
            <person name="Goncalves V."/>
        </authorList>
    </citation>
    <scope>NUCLEOTIDE SEQUENCE</scope>
    <source>
        <strain evidence="4">BACA0141</strain>
    </source>
</reference>
<organism evidence="4 5">
    <name type="scientific">Tumidithrix elongata BACA0141</name>
    <dbReference type="NCBI Taxonomy" id="2716417"/>
    <lineage>
        <taxon>Bacteria</taxon>
        <taxon>Bacillati</taxon>
        <taxon>Cyanobacteriota</taxon>
        <taxon>Cyanophyceae</taxon>
        <taxon>Pseudanabaenales</taxon>
        <taxon>Pseudanabaenaceae</taxon>
        <taxon>Tumidithrix</taxon>
        <taxon>Tumidithrix elongata</taxon>
    </lineage>
</organism>
<dbReference type="Gene3D" id="3.40.50.300">
    <property type="entry name" value="P-loop containing nucleotide triphosphate hydrolases"/>
    <property type="match status" value="1"/>
</dbReference>
<gene>
    <name evidence="4" type="ORF">V2H45_14470</name>
</gene>
<feature type="domain" description="ABC transporter" evidence="3">
    <location>
        <begin position="4"/>
        <end position="233"/>
    </location>
</feature>
<dbReference type="CDD" id="cd03228">
    <property type="entry name" value="ABCC_MRP_Like"/>
    <property type="match status" value="1"/>
</dbReference>
<evidence type="ECO:0000256" key="1">
    <source>
        <dbReference type="ARBA" id="ARBA00022741"/>
    </source>
</evidence>
<dbReference type="SUPFAM" id="SSF52540">
    <property type="entry name" value="P-loop containing nucleoside triphosphate hydrolases"/>
    <property type="match status" value="1"/>
</dbReference>
<comment type="caution">
    <text evidence="4">The sequence shown here is derived from an EMBL/GenBank/DDBJ whole genome shotgun (WGS) entry which is preliminary data.</text>
</comment>
<sequence length="243" mass="27244">MASIEFQQVSFKQILTNISVTIAHGSQTALVGSTGAGKSTLLRLLNRLSDRTAGKIFIDGKEIFEIPVPVLRRQIMLVPQEVSLLGMTVAEAIRYPLTLRGYPAPEIQTRFQTWSERLNLDSKLMGRAEVELSLGQRQWVGIARALITEPEVILLDEPTSALDRGLAQLLLDTLQELTRSPQPQTVIMVNHQLDQVSSWCSHVIQLHKGQLTLSQTADAIDWQNLDQMLKQAVTHQEDDDEWD</sequence>
<protein>
    <submittedName>
        <fullName evidence="4">ATP-binding cassette domain-containing protein</fullName>
    </submittedName>
</protein>
<dbReference type="Pfam" id="PF00005">
    <property type="entry name" value="ABC_tran"/>
    <property type="match status" value="1"/>
</dbReference>
<keyword evidence="1" id="KW-0547">Nucleotide-binding</keyword>
<evidence type="ECO:0000313" key="4">
    <source>
        <dbReference type="EMBL" id="MEE3717941.1"/>
    </source>
</evidence>
<name>A0AAW9PYJ7_9CYAN</name>
<proteinExistence type="predicted"/>
<dbReference type="PANTHER" id="PTHR43423:SF1">
    <property type="entry name" value="ABC TRANSPORTER I FAMILY MEMBER 17"/>
    <property type="match status" value="1"/>
</dbReference>
<keyword evidence="5" id="KW-1185">Reference proteome</keyword>
<evidence type="ECO:0000259" key="3">
    <source>
        <dbReference type="PROSITE" id="PS50893"/>
    </source>
</evidence>
<dbReference type="GO" id="GO:0016887">
    <property type="term" value="F:ATP hydrolysis activity"/>
    <property type="evidence" value="ECO:0007669"/>
    <property type="project" value="InterPro"/>
</dbReference>